<organism evidence="3 4">
    <name type="scientific">Anoxybacillus andreesenii</name>
    <dbReference type="NCBI Taxonomy" id="1325932"/>
    <lineage>
        <taxon>Bacteria</taxon>
        <taxon>Bacillati</taxon>
        <taxon>Bacillota</taxon>
        <taxon>Bacilli</taxon>
        <taxon>Bacillales</taxon>
        <taxon>Anoxybacillaceae</taxon>
        <taxon>Anoxybacillus</taxon>
    </lineage>
</organism>
<keyword evidence="2" id="KW-0732">Signal</keyword>
<evidence type="ECO:0000256" key="2">
    <source>
        <dbReference type="SAM" id="SignalP"/>
    </source>
</evidence>
<reference evidence="3 4" key="1">
    <citation type="submission" date="2023-07" db="EMBL/GenBank/DDBJ databases">
        <title>Genomic Encyclopedia of Type Strains, Phase IV (KMG-IV): sequencing the most valuable type-strain genomes for metagenomic binning, comparative biology and taxonomic classification.</title>
        <authorList>
            <person name="Goeker M."/>
        </authorList>
    </citation>
    <scope>NUCLEOTIDE SEQUENCE [LARGE SCALE GENOMIC DNA]</scope>
    <source>
        <strain evidence="3 4">DSM 23948</strain>
    </source>
</reference>
<protein>
    <recommendedName>
        <fullName evidence="5">Lipoprotein</fullName>
    </recommendedName>
</protein>
<dbReference type="Gene3D" id="2.50.20.20">
    <property type="match status" value="1"/>
</dbReference>
<proteinExistence type="predicted"/>
<feature type="compositionally biased region" description="Basic and acidic residues" evidence="1">
    <location>
        <begin position="27"/>
        <end position="45"/>
    </location>
</feature>
<feature type="signal peptide" evidence="2">
    <location>
        <begin position="1"/>
        <end position="24"/>
    </location>
</feature>
<dbReference type="EMBL" id="JAUSTU010000040">
    <property type="protein sequence ID" value="MDQ0157850.1"/>
    <property type="molecule type" value="Genomic_DNA"/>
</dbReference>
<evidence type="ECO:0000256" key="1">
    <source>
        <dbReference type="SAM" id="MobiDB-lite"/>
    </source>
</evidence>
<dbReference type="PROSITE" id="PS51257">
    <property type="entry name" value="PROKAR_LIPOPROTEIN"/>
    <property type="match status" value="1"/>
</dbReference>
<gene>
    <name evidence="3" type="ORF">J2S07_004200</name>
</gene>
<feature type="chain" id="PRO_5047021465" description="Lipoprotein" evidence="2">
    <location>
        <begin position="25"/>
        <end position="287"/>
    </location>
</feature>
<accession>A0ABT9VAA8</accession>
<evidence type="ECO:0000313" key="4">
    <source>
        <dbReference type="Proteomes" id="UP001231362"/>
    </source>
</evidence>
<keyword evidence="4" id="KW-1185">Reference proteome</keyword>
<sequence length="287" mass="32631">MRKLVSIVTGLFLILMLAACNQTAEPVAKKDNTKDQKQTEEKSEKISELTLAEVFEKATAASEELKSFGLRMDLEQEITGPETVNVKSTVDAKATQNPMALHQKMKMTVPDTAEQMETEMYLTPEGIYMFAPTGEGWMKFPTEMAEELMQSTPQQSNPIGELKKLEKYVDDFKFEQDDNSYILKLKASGNKFNDLINETIEQALPEMSQEVMASQDLNIKNIEYEIYIDKETFYPSKLNMKMDMDITAEGETISLKQIISGEYMDYNQIGEITIPQEIVDTAIEMEM</sequence>
<dbReference type="RefSeq" id="WP_370872911.1">
    <property type="nucleotide sequence ID" value="NZ_JAUSTU010000040.1"/>
</dbReference>
<dbReference type="Pfam" id="PF20316">
    <property type="entry name" value="DUF6612"/>
    <property type="match status" value="1"/>
</dbReference>
<dbReference type="Proteomes" id="UP001231362">
    <property type="component" value="Unassembled WGS sequence"/>
</dbReference>
<name>A0ABT9VAA8_9BACL</name>
<comment type="caution">
    <text evidence="3">The sequence shown here is derived from an EMBL/GenBank/DDBJ whole genome shotgun (WGS) entry which is preliminary data.</text>
</comment>
<dbReference type="InterPro" id="IPR046720">
    <property type="entry name" value="DUF6612"/>
</dbReference>
<evidence type="ECO:0008006" key="5">
    <source>
        <dbReference type="Google" id="ProtNLM"/>
    </source>
</evidence>
<feature type="region of interest" description="Disordered" evidence="1">
    <location>
        <begin position="25"/>
        <end position="45"/>
    </location>
</feature>
<evidence type="ECO:0000313" key="3">
    <source>
        <dbReference type="EMBL" id="MDQ0157850.1"/>
    </source>
</evidence>